<protein>
    <recommendedName>
        <fullName evidence="4">TonB C-terminal domain-containing protein</fullName>
    </recommendedName>
</protein>
<keyword evidence="3" id="KW-1185">Reference proteome</keyword>
<organism evidence="2 3">
    <name type="scientific">Thermomonas brevis</name>
    <dbReference type="NCBI Taxonomy" id="215691"/>
    <lineage>
        <taxon>Bacteria</taxon>
        <taxon>Pseudomonadati</taxon>
        <taxon>Pseudomonadota</taxon>
        <taxon>Gammaproteobacteria</taxon>
        <taxon>Lysobacterales</taxon>
        <taxon>Lysobacteraceae</taxon>
        <taxon>Thermomonas</taxon>
    </lineage>
</organism>
<gene>
    <name evidence="2" type="ORF">H9L17_09590</name>
</gene>
<feature type="chain" id="PRO_5028908899" description="TonB C-terminal domain-containing protein" evidence="1">
    <location>
        <begin position="23"/>
        <end position="201"/>
    </location>
</feature>
<evidence type="ECO:0000313" key="2">
    <source>
        <dbReference type="EMBL" id="QNN45480.1"/>
    </source>
</evidence>
<evidence type="ECO:0000256" key="1">
    <source>
        <dbReference type="SAM" id="SignalP"/>
    </source>
</evidence>
<reference evidence="2 3" key="1">
    <citation type="submission" date="2020-08" db="EMBL/GenBank/DDBJ databases">
        <title>Genome sequence of Thermomonas brevis KACC 16975T.</title>
        <authorList>
            <person name="Hyun D.-W."/>
            <person name="Bae J.-W."/>
        </authorList>
    </citation>
    <scope>NUCLEOTIDE SEQUENCE [LARGE SCALE GENOMIC DNA]</scope>
    <source>
        <strain evidence="2 3">KACC 16975</strain>
    </source>
</reference>
<evidence type="ECO:0008006" key="4">
    <source>
        <dbReference type="Google" id="ProtNLM"/>
    </source>
</evidence>
<name>A0A7G9QQ55_9GAMM</name>
<feature type="signal peptide" evidence="1">
    <location>
        <begin position="1"/>
        <end position="22"/>
    </location>
</feature>
<dbReference type="KEGG" id="tbv:H9L17_09590"/>
<dbReference type="Proteomes" id="UP000515977">
    <property type="component" value="Chromosome"/>
</dbReference>
<sequence length="201" mass="21932">MKKLLPAITAFALLLGMGQAAAIDEPANETPAAARPVLELKGITLGADWEAVKAGLTNPDCDSYADGTAEQCLVQHTTFGGYPAELLVRALDGKVVYVSATRMTQEDAFSAADALKMKYGQPDFYNEVRVTIVRPKRDRSIVFRRPVWKTADGKQAILVVPAAYTDSSNFTYAAVQLFDQHLHNDVWQAKRDGKSLATNDL</sequence>
<keyword evidence="1" id="KW-0732">Signal</keyword>
<dbReference type="RefSeq" id="WP_187569248.1">
    <property type="nucleotide sequence ID" value="NZ_CP060711.1"/>
</dbReference>
<dbReference type="AlphaFoldDB" id="A0A7G9QQ55"/>
<evidence type="ECO:0000313" key="3">
    <source>
        <dbReference type="Proteomes" id="UP000515977"/>
    </source>
</evidence>
<proteinExistence type="predicted"/>
<accession>A0A7G9QQ55</accession>
<dbReference type="EMBL" id="CP060711">
    <property type="protein sequence ID" value="QNN45480.1"/>
    <property type="molecule type" value="Genomic_DNA"/>
</dbReference>